<proteinExistence type="predicted"/>
<feature type="region of interest" description="Disordered" evidence="5">
    <location>
        <begin position="1"/>
        <end position="93"/>
    </location>
</feature>
<organism evidence="9 10">
    <name type="scientific">Actinomycetospora straminea</name>
    <dbReference type="NCBI Taxonomy" id="663607"/>
    <lineage>
        <taxon>Bacteria</taxon>
        <taxon>Bacillati</taxon>
        <taxon>Actinomycetota</taxon>
        <taxon>Actinomycetes</taxon>
        <taxon>Pseudonocardiales</taxon>
        <taxon>Pseudonocardiaceae</taxon>
        <taxon>Actinomycetospora</taxon>
    </lineage>
</organism>
<reference evidence="10" key="1">
    <citation type="journal article" date="2019" name="Int. J. Syst. Evol. Microbiol.">
        <title>The Global Catalogue of Microorganisms (GCM) 10K type strain sequencing project: providing services to taxonomists for standard genome sequencing and annotation.</title>
        <authorList>
            <consortium name="The Broad Institute Genomics Platform"/>
            <consortium name="The Broad Institute Genome Sequencing Center for Infectious Disease"/>
            <person name="Wu L."/>
            <person name="Ma J."/>
        </authorList>
    </citation>
    <scope>NUCLEOTIDE SEQUENCE [LARGE SCALE GENOMIC DNA]</scope>
    <source>
        <strain evidence="10">JCM 17983</strain>
    </source>
</reference>
<evidence type="ECO:0000259" key="6">
    <source>
        <dbReference type="PROSITE" id="PS51085"/>
    </source>
</evidence>
<dbReference type="InterPro" id="IPR036010">
    <property type="entry name" value="2Fe-2S_ferredoxin-like_sf"/>
</dbReference>
<evidence type="ECO:0000313" key="9">
    <source>
        <dbReference type="EMBL" id="GAA4896774.1"/>
    </source>
</evidence>
<dbReference type="InterPro" id="IPR050157">
    <property type="entry name" value="PSI_iron-sulfur_center"/>
</dbReference>
<comment type="caution">
    <text evidence="9">The sequence shown here is derived from an EMBL/GenBank/DDBJ whole genome shotgun (WGS) entry which is preliminary data.</text>
</comment>
<dbReference type="SUPFAM" id="SSF54292">
    <property type="entry name" value="2Fe-2S ferredoxin-like"/>
    <property type="match status" value="1"/>
</dbReference>
<feature type="region of interest" description="Disordered" evidence="5">
    <location>
        <begin position="217"/>
        <end position="254"/>
    </location>
</feature>
<dbReference type="InterPro" id="IPR054351">
    <property type="entry name" value="NADH_UbQ_OxRdtase_ferredoxin"/>
</dbReference>
<keyword evidence="2" id="KW-0479">Metal-binding</keyword>
<evidence type="ECO:0000256" key="1">
    <source>
        <dbReference type="ARBA" id="ARBA00022485"/>
    </source>
</evidence>
<dbReference type="RefSeq" id="WP_274231628.1">
    <property type="nucleotide sequence ID" value="NZ_BAABHQ010000031.1"/>
</dbReference>
<dbReference type="InterPro" id="IPR017900">
    <property type="entry name" value="4Fe4S_Fe_S_CS"/>
</dbReference>
<evidence type="ECO:0000259" key="7">
    <source>
        <dbReference type="PROSITE" id="PS51379"/>
    </source>
</evidence>
<feature type="domain" description="4Fe-4S ferredoxin-type" evidence="7">
    <location>
        <begin position="306"/>
        <end position="335"/>
    </location>
</feature>
<dbReference type="Pfam" id="PF22117">
    <property type="entry name" value="Fer4_Nqo3"/>
    <property type="match status" value="1"/>
</dbReference>
<evidence type="ECO:0000256" key="3">
    <source>
        <dbReference type="ARBA" id="ARBA00023004"/>
    </source>
</evidence>
<feature type="compositionally biased region" description="Polar residues" evidence="5">
    <location>
        <begin position="1"/>
        <end position="10"/>
    </location>
</feature>
<dbReference type="InterPro" id="IPR027467">
    <property type="entry name" value="MopterinOxRdtase_cofactor_BS"/>
</dbReference>
<name>A0ABP9FAP7_9PSEU</name>
<dbReference type="PROSITE" id="PS51085">
    <property type="entry name" value="2FE2S_FER_2"/>
    <property type="match status" value="1"/>
</dbReference>
<keyword evidence="3" id="KW-0408">Iron</keyword>
<evidence type="ECO:0000256" key="5">
    <source>
        <dbReference type="SAM" id="MobiDB-lite"/>
    </source>
</evidence>
<dbReference type="PROSITE" id="PS51379">
    <property type="entry name" value="4FE4S_FER_2"/>
    <property type="match status" value="2"/>
</dbReference>
<dbReference type="Gene3D" id="3.10.20.740">
    <property type="match status" value="1"/>
</dbReference>
<accession>A0ABP9FAP7</accession>
<evidence type="ECO:0000256" key="2">
    <source>
        <dbReference type="ARBA" id="ARBA00022723"/>
    </source>
</evidence>
<evidence type="ECO:0000256" key="4">
    <source>
        <dbReference type="ARBA" id="ARBA00023014"/>
    </source>
</evidence>
<evidence type="ECO:0000313" key="10">
    <source>
        <dbReference type="Proteomes" id="UP001500457"/>
    </source>
</evidence>
<dbReference type="Pfam" id="PF13510">
    <property type="entry name" value="Fer2_4"/>
    <property type="match status" value="1"/>
</dbReference>
<dbReference type="SUPFAM" id="SSF54862">
    <property type="entry name" value="4Fe-4S ferredoxins"/>
    <property type="match status" value="1"/>
</dbReference>
<feature type="domain" description="4Fe-4S ferredoxin-type" evidence="7">
    <location>
        <begin position="262"/>
        <end position="285"/>
    </location>
</feature>
<dbReference type="PANTHER" id="PTHR24960:SF84">
    <property type="entry name" value="HYDROGENASE SUBUNIT"/>
    <property type="match status" value="1"/>
</dbReference>
<evidence type="ECO:0000259" key="8">
    <source>
        <dbReference type="PROSITE" id="PS51669"/>
    </source>
</evidence>
<feature type="domain" description="2Fe-2S ferredoxin-type" evidence="6">
    <location>
        <begin position="101"/>
        <end position="183"/>
    </location>
</feature>
<dbReference type="SUPFAM" id="SSF53706">
    <property type="entry name" value="Formate dehydrogenase/DMSO reductase, domains 1-3"/>
    <property type="match status" value="1"/>
</dbReference>
<keyword evidence="10" id="KW-1185">Reference proteome</keyword>
<dbReference type="Gene3D" id="2.20.25.90">
    <property type="entry name" value="ADC-like domains"/>
    <property type="match status" value="1"/>
</dbReference>
<dbReference type="InterPro" id="IPR006963">
    <property type="entry name" value="Mopterin_OxRdtase_4Fe-4S_dom"/>
</dbReference>
<feature type="compositionally biased region" description="Gly residues" evidence="5">
    <location>
        <begin position="18"/>
        <end position="27"/>
    </location>
</feature>
<dbReference type="SMART" id="SM00926">
    <property type="entry name" value="Molybdop_Fe4S4"/>
    <property type="match status" value="1"/>
</dbReference>
<dbReference type="InterPro" id="IPR001041">
    <property type="entry name" value="2Fe-2S_ferredoxin-type"/>
</dbReference>
<dbReference type="Gene3D" id="3.30.70.20">
    <property type="match status" value="1"/>
</dbReference>
<dbReference type="PROSITE" id="PS00551">
    <property type="entry name" value="MOLYBDOPTERIN_PROK_1"/>
    <property type="match status" value="1"/>
</dbReference>
<dbReference type="EMBL" id="BAABHQ010000031">
    <property type="protein sequence ID" value="GAA4896774.1"/>
    <property type="molecule type" value="Genomic_DNA"/>
</dbReference>
<dbReference type="Pfam" id="PF04879">
    <property type="entry name" value="Molybdop_Fe4S4"/>
    <property type="match status" value="1"/>
</dbReference>
<dbReference type="CDD" id="cd00207">
    <property type="entry name" value="fer2"/>
    <property type="match status" value="1"/>
</dbReference>
<dbReference type="PANTHER" id="PTHR24960">
    <property type="entry name" value="PHOTOSYSTEM I IRON-SULFUR CENTER-RELATED"/>
    <property type="match status" value="1"/>
</dbReference>
<sequence length="404" mass="42919">MTDTQHTTTPGDPVSGKGPAGRGGGSAGPPDGQRIDGATEASGGAAVTTTVETGPPPGERTDGDTDAPSAVGPTVVDPVAPARGPEERLGSGPVMLGTIKRRVTLSLDGREVRVPEGSTILDALHDEGTPDQADTPTLCWAPNMDPINACRVCVVEVEGSRTLVPSCARKCEDGMAVRTDTEKVRHSRRMVLELLSSSVDMDRASADVQRWIGDYGVDPTRYGPPAPPNAAGERDRRHAGHHHTPDGSSAETVHQPVKVDNDLYVRDYSRCIMCYKCVNACGSDAQFTFAIAAAGRGFDARIATEFDAPLPESACVYCGNCIGVCPTGALVSRREHELREAGEWRPEEETVTTTICSFCGVGCNLELHVQQNEIVNVTSPADHSVTHGHLCIKGRFGFQHVQNF</sequence>
<dbReference type="PROSITE" id="PS00198">
    <property type="entry name" value="4FE4S_FER_1"/>
    <property type="match status" value="1"/>
</dbReference>
<dbReference type="PROSITE" id="PS51669">
    <property type="entry name" value="4FE4S_MOW_BIS_MGD"/>
    <property type="match status" value="1"/>
</dbReference>
<keyword evidence="4" id="KW-0411">Iron-sulfur</keyword>
<dbReference type="Proteomes" id="UP001500457">
    <property type="component" value="Unassembled WGS sequence"/>
</dbReference>
<feature type="domain" description="4Fe-4S Mo/W bis-MGD-type" evidence="8">
    <location>
        <begin position="349"/>
        <end position="404"/>
    </location>
</feature>
<gene>
    <name evidence="9" type="ORF">GCM10023203_59080</name>
</gene>
<protein>
    <submittedName>
        <fullName evidence="9">2Fe-2S iron-sulfur cluster-binding protein</fullName>
    </submittedName>
</protein>
<dbReference type="InterPro" id="IPR017896">
    <property type="entry name" value="4Fe4S_Fe-S-bd"/>
</dbReference>
<keyword evidence="1" id="KW-0004">4Fe-4S</keyword>
<feature type="compositionally biased region" description="Low complexity" evidence="5">
    <location>
        <begin position="28"/>
        <end position="53"/>
    </location>
</feature>